<dbReference type="InterPro" id="IPR003152">
    <property type="entry name" value="FATC_dom"/>
</dbReference>
<dbReference type="STRING" id="67801.A0A1B0ARM4"/>
<dbReference type="EMBL" id="JXJN01002477">
    <property type="status" value="NOT_ANNOTATED_CDS"/>
    <property type="molecule type" value="Genomic_DNA"/>
</dbReference>
<dbReference type="InterPro" id="IPR011009">
    <property type="entry name" value="Kinase-like_dom_sf"/>
</dbReference>
<dbReference type="Pfam" id="PF00454">
    <property type="entry name" value="PI3_PI4_kinase"/>
    <property type="match status" value="1"/>
</dbReference>
<dbReference type="CDD" id="cd05163">
    <property type="entry name" value="PIKK_TRRAP"/>
    <property type="match status" value="1"/>
</dbReference>
<dbReference type="GO" id="GO:0006355">
    <property type="term" value="P:regulation of DNA-templated transcription"/>
    <property type="evidence" value="ECO:0007669"/>
    <property type="project" value="TreeGrafter"/>
</dbReference>
<reference evidence="3" key="2">
    <citation type="submission" date="2020-05" db="UniProtKB">
        <authorList>
            <consortium name="EnsemblMetazoa"/>
        </authorList>
    </citation>
    <scope>IDENTIFICATION</scope>
    <source>
        <strain evidence="3">IAEA</strain>
    </source>
</reference>
<dbReference type="PANTHER" id="PTHR11139:SF1">
    <property type="entry name" value="TRANSFORMATION_TRANSCRIPTION DOMAIN-ASSOCIATED PROTEIN"/>
    <property type="match status" value="1"/>
</dbReference>
<dbReference type="PROSITE" id="PS50290">
    <property type="entry name" value="PI3_4_KINASE_3"/>
    <property type="match status" value="1"/>
</dbReference>
<dbReference type="SMART" id="SM01343">
    <property type="entry name" value="FATC"/>
    <property type="match status" value="1"/>
</dbReference>
<evidence type="ECO:0000259" key="2">
    <source>
        <dbReference type="PROSITE" id="PS51190"/>
    </source>
</evidence>
<dbReference type="GO" id="GO:0000124">
    <property type="term" value="C:SAGA complex"/>
    <property type="evidence" value="ECO:0007669"/>
    <property type="project" value="TreeGrafter"/>
</dbReference>
<proteinExistence type="predicted"/>
<dbReference type="Proteomes" id="UP000092460">
    <property type="component" value="Unassembled WGS sequence"/>
</dbReference>
<dbReference type="GO" id="GO:0006281">
    <property type="term" value="P:DNA repair"/>
    <property type="evidence" value="ECO:0007669"/>
    <property type="project" value="TreeGrafter"/>
</dbReference>
<evidence type="ECO:0000313" key="3">
    <source>
        <dbReference type="EnsemblMetazoa" id="GPPI006050-PA"/>
    </source>
</evidence>
<dbReference type="VEuPathDB" id="VectorBase:GPPI006050"/>
<feature type="domain" description="FATC" evidence="2">
    <location>
        <begin position="216"/>
        <end position="249"/>
    </location>
</feature>
<dbReference type="SUPFAM" id="SSF56112">
    <property type="entry name" value="Protein kinase-like (PK-like)"/>
    <property type="match status" value="1"/>
</dbReference>
<sequence length="249" mass="28732">MSVCRKCNNLQSQGAQITLVMLRDIFQEIQNKMVPKTLLKQWALKTFLSATDFWQFRKMMTLQLALAFLCEYALHLTRLNTDMIYIHQDSGLMNVSYFKFDINDEKEELDHSRPVPFRLTPNIAEFLTQIGIAGPLSAAIIATARCFVHPNYKLCAILRTILRDEIIALHKKRMRDNKPIDAMEDGSADANTTENMKHMVNRAVNAIMKRLTAISYFDNVESKKISILLQTATNHDNLCRMDPAWHPWL</sequence>
<dbReference type="InterPro" id="IPR036940">
    <property type="entry name" value="PI3/4_kinase_cat_sf"/>
</dbReference>
<dbReference type="Gene3D" id="1.10.1070.11">
    <property type="entry name" value="Phosphatidylinositol 3-/4-kinase, catalytic domain"/>
    <property type="match status" value="1"/>
</dbReference>
<dbReference type="PANTHER" id="PTHR11139">
    <property type="entry name" value="ATAXIA TELANGIECTASIA MUTATED ATM -RELATED"/>
    <property type="match status" value="1"/>
</dbReference>
<accession>A0A1B0ARM4</accession>
<feature type="domain" description="PI3K/PI4K catalytic" evidence="1">
    <location>
        <begin position="1"/>
        <end position="208"/>
    </location>
</feature>
<protein>
    <submittedName>
        <fullName evidence="3">Uncharacterized protein</fullName>
    </submittedName>
</protein>
<dbReference type="GO" id="GO:0005634">
    <property type="term" value="C:nucleus"/>
    <property type="evidence" value="ECO:0007669"/>
    <property type="project" value="TreeGrafter"/>
</dbReference>
<reference evidence="4" key="1">
    <citation type="submission" date="2015-01" db="EMBL/GenBank/DDBJ databases">
        <authorList>
            <person name="Aksoy S."/>
            <person name="Warren W."/>
            <person name="Wilson R.K."/>
        </authorList>
    </citation>
    <scope>NUCLEOTIDE SEQUENCE [LARGE SCALE GENOMIC DNA]</scope>
    <source>
        <strain evidence="4">IAEA</strain>
    </source>
</reference>
<evidence type="ECO:0000313" key="4">
    <source>
        <dbReference type="Proteomes" id="UP000092460"/>
    </source>
</evidence>
<organism evidence="3 4">
    <name type="scientific">Glossina palpalis gambiensis</name>
    <dbReference type="NCBI Taxonomy" id="67801"/>
    <lineage>
        <taxon>Eukaryota</taxon>
        <taxon>Metazoa</taxon>
        <taxon>Ecdysozoa</taxon>
        <taxon>Arthropoda</taxon>
        <taxon>Hexapoda</taxon>
        <taxon>Insecta</taxon>
        <taxon>Pterygota</taxon>
        <taxon>Neoptera</taxon>
        <taxon>Endopterygota</taxon>
        <taxon>Diptera</taxon>
        <taxon>Brachycera</taxon>
        <taxon>Muscomorpha</taxon>
        <taxon>Hippoboscoidea</taxon>
        <taxon>Glossinidae</taxon>
        <taxon>Glossina</taxon>
    </lineage>
</organism>
<dbReference type="EnsemblMetazoa" id="GPPI006050-RA">
    <property type="protein sequence ID" value="GPPI006050-PA"/>
    <property type="gene ID" value="GPPI006050"/>
</dbReference>
<dbReference type="InterPro" id="IPR050517">
    <property type="entry name" value="DDR_Repair_Kinase"/>
</dbReference>
<dbReference type="InterPro" id="IPR000403">
    <property type="entry name" value="PI3/4_kinase_cat_dom"/>
</dbReference>
<dbReference type="AlphaFoldDB" id="A0A1B0ARM4"/>
<name>A0A1B0ARM4_9MUSC</name>
<dbReference type="GO" id="GO:0035267">
    <property type="term" value="C:NuA4 histone acetyltransferase complex"/>
    <property type="evidence" value="ECO:0007669"/>
    <property type="project" value="TreeGrafter"/>
</dbReference>
<keyword evidence="4" id="KW-1185">Reference proteome</keyword>
<dbReference type="Pfam" id="PF02260">
    <property type="entry name" value="FATC"/>
    <property type="match status" value="1"/>
</dbReference>
<evidence type="ECO:0000259" key="1">
    <source>
        <dbReference type="PROSITE" id="PS50290"/>
    </source>
</evidence>
<dbReference type="PROSITE" id="PS51190">
    <property type="entry name" value="FATC"/>
    <property type="match status" value="1"/>
</dbReference>